<dbReference type="EMBL" id="JAGGKS010000006">
    <property type="protein sequence ID" value="MBP1926324.1"/>
    <property type="molecule type" value="Genomic_DNA"/>
</dbReference>
<feature type="domain" description="Phosphatidylglycerol lysyltransferase C-terminal" evidence="1">
    <location>
        <begin position="21"/>
        <end position="291"/>
    </location>
</feature>
<evidence type="ECO:0000259" key="1">
    <source>
        <dbReference type="Pfam" id="PF09924"/>
    </source>
</evidence>
<dbReference type="SUPFAM" id="SSF55729">
    <property type="entry name" value="Acyl-CoA N-acyltransferases (Nat)"/>
    <property type="match status" value="2"/>
</dbReference>
<dbReference type="Proteomes" id="UP001519342">
    <property type="component" value="Unassembled WGS sequence"/>
</dbReference>
<name>A0ABS4GF72_9FIRM</name>
<dbReference type="InterPro" id="IPR016181">
    <property type="entry name" value="Acyl_CoA_acyltransferase"/>
</dbReference>
<reference evidence="2 3" key="1">
    <citation type="submission" date="2021-03" db="EMBL/GenBank/DDBJ databases">
        <title>Genomic Encyclopedia of Type Strains, Phase IV (KMG-IV): sequencing the most valuable type-strain genomes for metagenomic binning, comparative biology and taxonomic classification.</title>
        <authorList>
            <person name="Goeker M."/>
        </authorList>
    </citation>
    <scope>NUCLEOTIDE SEQUENCE [LARGE SCALE GENOMIC DNA]</scope>
    <source>
        <strain evidence="2 3">DSM 24004</strain>
    </source>
</reference>
<keyword evidence="3" id="KW-1185">Reference proteome</keyword>
<dbReference type="PIRSF" id="PIRSF018688">
    <property type="entry name" value="UCP018688"/>
    <property type="match status" value="1"/>
</dbReference>
<accession>A0ABS4GF72</accession>
<dbReference type="InterPro" id="IPR016732">
    <property type="entry name" value="UCP018688"/>
</dbReference>
<dbReference type="PANTHER" id="PTHR41373">
    <property type="entry name" value="DUF2156 DOMAIN-CONTAINING PROTEIN"/>
    <property type="match status" value="1"/>
</dbReference>
<evidence type="ECO:0000313" key="3">
    <source>
        <dbReference type="Proteomes" id="UP001519342"/>
    </source>
</evidence>
<organism evidence="2 3">
    <name type="scientific">Sedimentibacter acidaminivorans</name>
    <dbReference type="NCBI Taxonomy" id="913099"/>
    <lineage>
        <taxon>Bacteria</taxon>
        <taxon>Bacillati</taxon>
        <taxon>Bacillota</taxon>
        <taxon>Tissierellia</taxon>
        <taxon>Sedimentibacter</taxon>
    </lineage>
</organism>
<evidence type="ECO:0000313" key="2">
    <source>
        <dbReference type="EMBL" id="MBP1926324.1"/>
    </source>
</evidence>
<dbReference type="InterPro" id="IPR024320">
    <property type="entry name" value="LPG_synthase_C"/>
</dbReference>
<dbReference type="Pfam" id="PF09924">
    <property type="entry name" value="LPG_synthase_C"/>
    <property type="match status" value="1"/>
</dbReference>
<dbReference type="Gene3D" id="3.40.630.30">
    <property type="match status" value="1"/>
</dbReference>
<proteinExistence type="predicted"/>
<protein>
    <recommendedName>
        <fullName evidence="1">Phosphatidylglycerol lysyltransferase C-terminal domain-containing protein</fullName>
    </recommendedName>
</protein>
<dbReference type="PANTHER" id="PTHR41373:SF1">
    <property type="entry name" value="PHOSPHATIDYLGLYCEROL LYSYLTRANSFERASE C-TERMINAL DOMAIN-CONTAINING PROTEIN"/>
    <property type="match status" value="1"/>
</dbReference>
<sequence>MTLDDKQIINEFVNMNSIESYEYLFSSLYMWRKLNRVKYAIIDDTLIIEKNEEGKGTFYARPLHYKKENLVNLIEILKKRNEDYTDRDYFFGDVDQDFINDLKEYTDYNIEIIEDVDDFEYVYKTEDLIELRGKKYHGKKNHVNTFEKTYNYEIKAITNESVIKDCLELLHKWHEEVLKTIDKEMCMEIDAIKDIFGELQYLNLESIAVYVDEKLAGFTVGERVNDKLAVIHVERGELEYKGVYAFINRKFLMECFSDTEFVNRQEDTGNSGLRKAKKSYHPVKMVKKYLVKLS</sequence>
<gene>
    <name evidence="2" type="ORF">J2Z76_002189</name>
</gene>
<comment type="caution">
    <text evidence="2">The sequence shown here is derived from an EMBL/GenBank/DDBJ whole genome shotgun (WGS) entry which is preliminary data.</text>
</comment>